<feature type="transmembrane region" description="Helical" evidence="1">
    <location>
        <begin position="95"/>
        <end position="116"/>
    </location>
</feature>
<dbReference type="RefSeq" id="WP_027827621.1">
    <property type="nucleotide sequence ID" value="NZ_AUEH01000005.1"/>
</dbReference>
<gene>
    <name evidence="2" type="ORF">FC91_GL002562</name>
</gene>
<evidence type="ECO:0000313" key="2">
    <source>
        <dbReference type="EMBL" id="KRM27353.1"/>
    </source>
</evidence>
<dbReference type="Proteomes" id="UP000050949">
    <property type="component" value="Unassembled WGS sequence"/>
</dbReference>
<evidence type="ECO:0000256" key="1">
    <source>
        <dbReference type="SAM" id="Phobius"/>
    </source>
</evidence>
<dbReference type="AlphaFoldDB" id="A0A0R1XHH5"/>
<feature type="transmembrane region" description="Helical" evidence="1">
    <location>
        <begin position="12"/>
        <end position="33"/>
    </location>
</feature>
<keyword evidence="1" id="KW-0472">Membrane</keyword>
<name>A0A0R1XHH5_9LACO</name>
<dbReference type="OrthoDB" id="2299053at2"/>
<dbReference type="PATRIC" id="fig|1122147.4.peg.2643"/>
<dbReference type="EMBL" id="AZFW01000050">
    <property type="protein sequence ID" value="KRM27353.1"/>
    <property type="molecule type" value="Genomic_DNA"/>
</dbReference>
<reference evidence="2 3" key="1">
    <citation type="journal article" date="2015" name="Genome Announc.">
        <title>Expanding the biotechnology potential of lactobacilli through comparative genomics of 213 strains and associated genera.</title>
        <authorList>
            <person name="Sun Z."/>
            <person name="Harris H.M."/>
            <person name="McCann A."/>
            <person name="Guo C."/>
            <person name="Argimon S."/>
            <person name="Zhang W."/>
            <person name="Yang X."/>
            <person name="Jeffery I.B."/>
            <person name="Cooney J.C."/>
            <person name="Kagawa T.F."/>
            <person name="Liu W."/>
            <person name="Song Y."/>
            <person name="Salvetti E."/>
            <person name="Wrobel A."/>
            <person name="Rasinkangas P."/>
            <person name="Parkhill J."/>
            <person name="Rea M.C."/>
            <person name="O'Sullivan O."/>
            <person name="Ritari J."/>
            <person name="Douillard F.P."/>
            <person name="Paul Ross R."/>
            <person name="Yang R."/>
            <person name="Briner A.E."/>
            <person name="Felis G.E."/>
            <person name="de Vos W.M."/>
            <person name="Barrangou R."/>
            <person name="Klaenhammer T.R."/>
            <person name="Caufield P.W."/>
            <person name="Cui Y."/>
            <person name="Zhang H."/>
            <person name="O'Toole P.W."/>
        </authorList>
    </citation>
    <scope>NUCLEOTIDE SEQUENCE [LARGE SCALE GENOMIC DNA]</scope>
    <source>
        <strain evidence="2 3">DSM 16991</strain>
    </source>
</reference>
<protein>
    <recommendedName>
        <fullName evidence="4">Integral membrane protein</fullName>
    </recommendedName>
</protein>
<evidence type="ECO:0000313" key="3">
    <source>
        <dbReference type="Proteomes" id="UP000050949"/>
    </source>
</evidence>
<sequence>MKKNVVYDLINVFWRFLICSACFYLTNVFLLVLLFTVHFTVITAPLYLIALIIAYPAVGAMGDLLRDHQWTNEAVQGAKRYWHYYWVNKWKYIKLGLLFTLVFLFLAADLYGANVIMKNGLFMPLVLVLSIIALVAFSWVIGIQSYFQIDVKNSLKMAYFAAGHYALHSVCLIALMFLIYMAFSFIPQFIIFIVVPLVIQGIMLITQKPLHQIQQQLNVEV</sequence>
<keyword evidence="1" id="KW-0812">Transmembrane</keyword>
<feature type="transmembrane region" description="Helical" evidence="1">
    <location>
        <begin position="159"/>
        <end position="183"/>
    </location>
</feature>
<feature type="transmembrane region" description="Helical" evidence="1">
    <location>
        <begin position="189"/>
        <end position="206"/>
    </location>
</feature>
<organism evidence="2 3">
    <name type="scientific">Schleiferilactobacillus harbinensis DSM 16991</name>
    <dbReference type="NCBI Taxonomy" id="1122147"/>
    <lineage>
        <taxon>Bacteria</taxon>
        <taxon>Bacillati</taxon>
        <taxon>Bacillota</taxon>
        <taxon>Bacilli</taxon>
        <taxon>Lactobacillales</taxon>
        <taxon>Lactobacillaceae</taxon>
        <taxon>Schleiferilactobacillus</taxon>
    </lineage>
</organism>
<comment type="caution">
    <text evidence="2">The sequence shown here is derived from an EMBL/GenBank/DDBJ whole genome shotgun (WGS) entry which is preliminary data.</text>
</comment>
<accession>A0A0R1XHH5</accession>
<proteinExistence type="predicted"/>
<feature type="transmembrane region" description="Helical" evidence="1">
    <location>
        <begin position="39"/>
        <end position="58"/>
    </location>
</feature>
<keyword evidence="1" id="KW-1133">Transmembrane helix</keyword>
<evidence type="ECO:0008006" key="4">
    <source>
        <dbReference type="Google" id="ProtNLM"/>
    </source>
</evidence>
<feature type="transmembrane region" description="Helical" evidence="1">
    <location>
        <begin position="122"/>
        <end position="147"/>
    </location>
</feature>